<gene>
    <name evidence="2" type="ORF">S7711_10258</name>
</gene>
<name>A0A084BA30_STACB</name>
<feature type="region of interest" description="Disordered" evidence="1">
    <location>
        <begin position="212"/>
        <end position="235"/>
    </location>
</feature>
<protein>
    <submittedName>
        <fullName evidence="2">Uncharacterized protein</fullName>
    </submittedName>
</protein>
<dbReference type="HOGENOM" id="CLU_1180882_0_0_1"/>
<feature type="compositionally biased region" description="Basic and acidic residues" evidence="1">
    <location>
        <begin position="141"/>
        <end position="167"/>
    </location>
</feature>
<feature type="compositionally biased region" description="Basic and acidic residues" evidence="1">
    <location>
        <begin position="217"/>
        <end position="235"/>
    </location>
</feature>
<reference evidence="2 3" key="1">
    <citation type="journal article" date="2014" name="BMC Genomics">
        <title>Comparative genome sequencing reveals chemotype-specific gene clusters in the toxigenic black mold Stachybotrys.</title>
        <authorList>
            <person name="Semeiks J."/>
            <person name="Borek D."/>
            <person name="Otwinowski Z."/>
            <person name="Grishin N.V."/>
        </authorList>
    </citation>
    <scope>NUCLEOTIDE SEQUENCE [LARGE SCALE GENOMIC DNA]</scope>
    <source>
        <strain evidence="3">CBS 109288 / IBT 7711</strain>
    </source>
</reference>
<evidence type="ECO:0000313" key="3">
    <source>
        <dbReference type="Proteomes" id="UP000028045"/>
    </source>
</evidence>
<dbReference type="AlphaFoldDB" id="A0A084BA30"/>
<feature type="region of interest" description="Disordered" evidence="1">
    <location>
        <begin position="100"/>
        <end position="170"/>
    </location>
</feature>
<organism evidence="2 3">
    <name type="scientific">Stachybotrys chartarum (strain CBS 109288 / IBT 7711)</name>
    <name type="common">Toxic black mold</name>
    <name type="synonym">Stilbospora chartarum</name>
    <dbReference type="NCBI Taxonomy" id="1280523"/>
    <lineage>
        <taxon>Eukaryota</taxon>
        <taxon>Fungi</taxon>
        <taxon>Dikarya</taxon>
        <taxon>Ascomycota</taxon>
        <taxon>Pezizomycotina</taxon>
        <taxon>Sordariomycetes</taxon>
        <taxon>Hypocreomycetidae</taxon>
        <taxon>Hypocreales</taxon>
        <taxon>Stachybotryaceae</taxon>
        <taxon>Stachybotrys</taxon>
    </lineage>
</organism>
<evidence type="ECO:0000313" key="2">
    <source>
        <dbReference type="EMBL" id="KEY74409.1"/>
    </source>
</evidence>
<evidence type="ECO:0000256" key="1">
    <source>
        <dbReference type="SAM" id="MobiDB-lite"/>
    </source>
</evidence>
<accession>A0A084BA30</accession>
<proteinExistence type="predicted"/>
<keyword evidence="3" id="KW-1185">Reference proteome</keyword>
<sequence>MRTAPKDIYAWVDSWEQQFAKARDAEVPETKELSSWLEDLIDCLSGVVPIITMQLAARKAELQAENRSYEEIGEQIRVLARASGLTNNKASKIQRGAFPAITEDTHNESSPAAYPSFSSNRGNRGRGRGSNQPRLPRRPRKESGFEEPNERTPKRLRSSDRPTERSTTRACAHCGQMHHGICFYISPEAAPDGWTGQPKLLELVQARVKAGNTAEAAQHRQNQERLKEESNIKNR</sequence>
<dbReference type="EMBL" id="KL647576">
    <property type="protein sequence ID" value="KEY74409.1"/>
    <property type="molecule type" value="Genomic_DNA"/>
</dbReference>
<dbReference type="Proteomes" id="UP000028045">
    <property type="component" value="Unassembled WGS sequence"/>
</dbReference>